<dbReference type="InterPro" id="IPR001849">
    <property type="entry name" value="PH_domain"/>
</dbReference>
<feature type="region of interest" description="Disordered" evidence="3">
    <location>
        <begin position="516"/>
        <end position="538"/>
    </location>
</feature>
<accession>A0A9J6G5F3</accession>
<feature type="compositionally biased region" description="Polar residues" evidence="3">
    <location>
        <begin position="678"/>
        <end position="692"/>
    </location>
</feature>
<organism evidence="7 8">
    <name type="scientific">Haemaphysalis longicornis</name>
    <name type="common">Bush tick</name>
    <dbReference type="NCBI Taxonomy" id="44386"/>
    <lineage>
        <taxon>Eukaryota</taxon>
        <taxon>Metazoa</taxon>
        <taxon>Ecdysozoa</taxon>
        <taxon>Arthropoda</taxon>
        <taxon>Chelicerata</taxon>
        <taxon>Arachnida</taxon>
        <taxon>Acari</taxon>
        <taxon>Parasitiformes</taxon>
        <taxon>Ixodida</taxon>
        <taxon>Ixodoidea</taxon>
        <taxon>Ixodidae</taxon>
        <taxon>Haemaphysalinae</taxon>
        <taxon>Haemaphysalis</taxon>
    </lineage>
</organism>
<dbReference type="SUPFAM" id="SSF50729">
    <property type="entry name" value="PH domain-like"/>
    <property type="match status" value="3"/>
</dbReference>
<dbReference type="PRINTS" id="PR00935">
    <property type="entry name" value="BAND41"/>
</dbReference>
<feature type="compositionally biased region" description="Polar residues" evidence="3">
    <location>
        <begin position="630"/>
        <end position="639"/>
    </location>
</feature>
<feature type="region of interest" description="Disordered" evidence="3">
    <location>
        <begin position="1095"/>
        <end position="1118"/>
    </location>
</feature>
<dbReference type="Pfam" id="PF00169">
    <property type="entry name" value="PH"/>
    <property type="match status" value="2"/>
</dbReference>
<dbReference type="InterPro" id="IPR019747">
    <property type="entry name" value="FERM_CS"/>
</dbReference>
<dbReference type="GO" id="GO:0005085">
    <property type="term" value="F:guanyl-nucleotide exchange factor activity"/>
    <property type="evidence" value="ECO:0007669"/>
    <property type="project" value="UniProtKB-KW"/>
</dbReference>
<feature type="compositionally biased region" description="Polar residues" evidence="3">
    <location>
        <begin position="750"/>
        <end position="764"/>
    </location>
</feature>
<dbReference type="Proteomes" id="UP000821853">
    <property type="component" value="Chromosome 3"/>
</dbReference>
<reference evidence="7 8" key="1">
    <citation type="journal article" date="2020" name="Cell">
        <title>Large-Scale Comparative Analyses of Tick Genomes Elucidate Their Genetic Diversity and Vector Capacities.</title>
        <authorList>
            <consortium name="Tick Genome and Microbiome Consortium (TIGMIC)"/>
            <person name="Jia N."/>
            <person name="Wang J."/>
            <person name="Shi W."/>
            <person name="Du L."/>
            <person name="Sun Y."/>
            <person name="Zhan W."/>
            <person name="Jiang J.F."/>
            <person name="Wang Q."/>
            <person name="Zhang B."/>
            <person name="Ji P."/>
            <person name="Bell-Sakyi L."/>
            <person name="Cui X.M."/>
            <person name="Yuan T.T."/>
            <person name="Jiang B.G."/>
            <person name="Yang W.F."/>
            <person name="Lam T.T."/>
            <person name="Chang Q.C."/>
            <person name="Ding S.J."/>
            <person name="Wang X.J."/>
            <person name="Zhu J.G."/>
            <person name="Ruan X.D."/>
            <person name="Zhao L."/>
            <person name="Wei J.T."/>
            <person name="Ye R.Z."/>
            <person name="Que T.C."/>
            <person name="Du C.H."/>
            <person name="Zhou Y.H."/>
            <person name="Cheng J.X."/>
            <person name="Dai P.F."/>
            <person name="Guo W.B."/>
            <person name="Han X.H."/>
            <person name="Huang E.J."/>
            <person name="Li L.F."/>
            <person name="Wei W."/>
            <person name="Gao Y.C."/>
            <person name="Liu J.Z."/>
            <person name="Shao H.Z."/>
            <person name="Wang X."/>
            <person name="Wang C.C."/>
            <person name="Yang T.C."/>
            <person name="Huo Q.B."/>
            <person name="Li W."/>
            <person name="Chen H.Y."/>
            <person name="Chen S.E."/>
            <person name="Zhou L.G."/>
            <person name="Ni X.B."/>
            <person name="Tian J.H."/>
            <person name="Sheng Y."/>
            <person name="Liu T."/>
            <person name="Pan Y.S."/>
            <person name="Xia L.Y."/>
            <person name="Li J."/>
            <person name="Zhao F."/>
            <person name="Cao W.C."/>
        </authorList>
    </citation>
    <scope>NUCLEOTIDE SEQUENCE [LARGE SCALE GENOMIC DNA]</scope>
    <source>
        <strain evidence="7">HaeL-2018</strain>
    </source>
</reference>
<dbReference type="InterPro" id="IPR019749">
    <property type="entry name" value="Band_41_domain"/>
</dbReference>
<feature type="compositionally biased region" description="Basic residues" evidence="3">
    <location>
        <begin position="1324"/>
        <end position="1335"/>
    </location>
</feature>
<feature type="compositionally biased region" description="Polar residues" evidence="3">
    <location>
        <begin position="298"/>
        <end position="311"/>
    </location>
</feature>
<evidence type="ECO:0000259" key="5">
    <source>
        <dbReference type="PROSITE" id="PS50010"/>
    </source>
</evidence>
<dbReference type="InterPro" id="IPR041788">
    <property type="entry name" value="FARP1/FARP2/FRMD7_FERM_C"/>
</dbReference>
<keyword evidence="1" id="KW-0344">Guanine-nucleotide releasing factor</keyword>
<dbReference type="InterPro" id="IPR035963">
    <property type="entry name" value="FERM_2"/>
</dbReference>
<feature type="region of interest" description="Disordered" evidence="3">
    <location>
        <begin position="1"/>
        <end position="23"/>
    </location>
</feature>
<dbReference type="Pfam" id="PF00373">
    <property type="entry name" value="FERM_M"/>
    <property type="match status" value="1"/>
</dbReference>
<evidence type="ECO:0000313" key="7">
    <source>
        <dbReference type="EMBL" id="KAH9369684.1"/>
    </source>
</evidence>
<feature type="region of interest" description="Disordered" evidence="3">
    <location>
        <begin position="732"/>
        <end position="781"/>
    </location>
</feature>
<dbReference type="Pfam" id="PF09380">
    <property type="entry name" value="FERM_C"/>
    <property type="match status" value="1"/>
</dbReference>
<evidence type="ECO:0000256" key="2">
    <source>
        <dbReference type="ARBA" id="ARBA00022737"/>
    </source>
</evidence>
<sequence length="1373" mass="152414">MAAGRPEGPGSPSTTEDAGGGRHAGSRTLAVQVHLLDDTVATFNVQYWLDNEKPMCRQMGLSLVSPVMEFAVKFYTPDPAQLEEEFTRYLFSLQIKKDLAQGVLQCSDPTAALLASYIVQASCGDYVAEDYPDASYLSSHKFVPHQDAALEARIMECHQRHVGQSPAQADLNLLETARRCELYGVRLSPARDPEGLLLQLAVAHMGVMVFQGSTRINTFSWTKIRKLSFKRKRFLIKLHPEGYGYYKDTVEYFFENRNECKNFWKKCIENHAFFRCTEVKKSPRQKARLFSRGSSFRSTSLRLPSRGSTGVSDDEDTEPVAMAATATSEPSSPRRDLSRETPRPAEGGAVTPSQDTDDNISHDSYRLEEGDSSITAPTPSGDSSSKDKSSLVNGERGRRRSGELSRASRSFDEEDPEFGYVLHRRGFLRDSKTRRSEGHARRRLRTDVGRGSRQSSPPTIFARAHALGAKVVGSVDFVHLAQLPRADSFSSHDDSLEEDSLEKEIFAALRKKRLFGEERKPPRDGRAKKAAPKAAEPAECLVTQLSPVTAGSEDALLGGLVGIPPPPEYRSNAVNEVLRKYEELERKLALELSRLGCPPPPVLTQPPSLAAPPTTGSGEALLARPEDISDSSSGLNGSDASGGEDALRLDSDDTLGESPERTFSEEEETALVGDEPTLCSSPFSSSVPETPEAQQYPSFVDLDVIVGSGLLEPSSSSSSMLSSYSRNGHPLDCNPFLQEVGERSPPHQPPDNNNLHYSSSDGTPTTPPGSKQLDPPGDTCRKAFRDWAEKQGSTETATLFSLLAPVYKLHCGLLHELEQQLAAWDGKAVPVHNSKSQGVGSLMLDYLHLLELGERYLEKLPRILERLYMGGPQSERLCREFELQRDCYLPLSLFLLRPVHRVFHYRAIFERLHSCYASSHADMSATQDVLQQLKSFTTCHEEALHKLENHVKMTELERDLFGLDNLVQPGREFVREGCLQKLSRKGYQQRMFFLFSDVLIYASRISSPSSPGGAPRLQFKVHGQLPLQGLMVEETEPKVEAAFRFTIYAANRALMVAAGSEEERQRWMRDLCNCIETARDHKGLYYTSLKSCHSSDERLDRPVGEAPPRLSSSTGQSPVHATTTLHLCWHRNTSIGRYQYQQAFLHYLSGYLLRKFKNSSGWQKLWVVFSNFCLFFYKSFQESAPLASLPLLGYTVALPGDQMGKQHVFKLQYRSHVYFFRAESEYAFQSGWAPNQAQCVSPSMRAAAEEAQGKAQEARVQLQRQLYLSMRKTANYTEAQGSGKEEDGAPSANFVVAAQSRASGRWLVPACSRQCNKAGNRQVQRGHIHSSSKKARCQDGLPRQSTKKTSPKAAAAAAFAAACRICGPQIAMP</sequence>
<name>A0A9J6G5F3_HAELO</name>
<dbReference type="InterPro" id="IPR035899">
    <property type="entry name" value="DBL_dom_sf"/>
</dbReference>
<evidence type="ECO:0008006" key="9">
    <source>
        <dbReference type="Google" id="ProtNLM"/>
    </source>
</evidence>
<dbReference type="PROSITE" id="PS50003">
    <property type="entry name" value="PH_DOMAIN"/>
    <property type="match status" value="2"/>
</dbReference>
<dbReference type="Pfam" id="PF00621">
    <property type="entry name" value="RhoGEF"/>
    <property type="match status" value="1"/>
</dbReference>
<keyword evidence="8" id="KW-1185">Reference proteome</keyword>
<feature type="domain" description="PH" evidence="4">
    <location>
        <begin position="1145"/>
        <end position="1241"/>
    </location>
</feature>
<dbReference type="InterPro" id="IPR051835">
    <property type="entry name" value="RAC1-GEF"/>
</dbReference>
<feature type="compositionally biased region" description="Basic and acidic residues" evidence="3">
    <location>
        <begin position="427"/>
        <end position="450"/>
    </location>
</feature>
<evidence type="ECO:0000256" key="1">
    <source>
        <dbReference type="ARBA" id="ARBA00022658"/>
    </source>
</evidence>
<dbReference type="InterPro" id="IPR019748">
    <property type="entry name" value="FERM_central"/>
</dbReference>
<protein>
    <recommendedName>
        <fullName evidence="9">Moesin/ezrin/radixin homolog 1</fullName>
    </recommendedName>
</protein>
<dbReference type="FunFam" id="2.30.29.30:FF:000002">
    <property type="entry name" value="Band 4.1-like protein 5 isoform 1"/>
    <property type="match status" value="1"/>
</dbReference>
<dbReference type="GO" id="GO:0048731">
    <property type="term" value="P:system development"/>
    <property type="evidence" value="ECO:0007669"/>
    <property type="project" value="UniProtKB-ARBA"/>
</dbReference>
<dbReference type="FunFam" id="2.30.29.30:FF:000046">
    <property type="entry name" value="FERM, RhoGEF and pleckstrin domain-containing protein 1"/>
    <property type="match status" value="1"/>
</dbReference>
<dbReference type="InterPro" id="IPR000299">
    <property type="entry name" value="FERM_domain"/>
</dbReference>
<dbReference type="Gene3D" id="1.20.80.10">
    <property type="match status" value="1"/>
</dbReference>
<feature type="domain" description="FERM" evidence="6">
    <location>
        <begin position="1"/>
        <end position="278"/>
    </location>
</feature>
<dbReference type="CDD" id="cd13193">
    <property type="entry name" value="FERM_C_FARP1-like"/>
    <property type="match status" value="1"/>
</dbReference>
<dbReference type="SMART" id="SM01196">
    <property type="entry name" value="FERM_C"/>
    <property type="match status" value="1"/>
</dbReference>
<feature type="region of interest" description="Disordered" evidence="3">
    <location>
        <begin position="596"/>
        <end position="692"/>
    </location>
</feature>
<dbReference type="PROSITE" id="PS50057">
    <property type="entry name" value="FERM_3"/>
    <property type="match status" value="1"/>
</dbReference>
<proteinExistence type="predicted"/>
<feature type="region of interest" description="Disordered" evidence="3">
    <location>
        <begin position="298"/>
        <end position="457"/>
    </location>
</feature>
<dbReference type="CDD" id="cd01220">
    <property type="entry name" value="PH1_FARP1-like"/>
    <property type="match status" value="1"/>
</dbReference>
<dbReference type="OMA" id="HKHMPED"/>
<dbReference type="OrthoDB" id="9990815at2759"/>
<dbReference type="PROSITE" id="PS00660">
    <property type="entry name" value="FERM_1"/>
    <property type="match status" value="1"/>
</dbReference>
<dbReference type="PANTHER" id="PTHR45858">
    <property type="entry name" value="FERM DOMAIN CONTAINING PROTEIN"/>
    <property type="match status" value="1"/>
</dbReference>
<dbReference type="SMART" id="SM00295">
    <property type="entry name" value="B41"/>
    <property type="match status" value="1"/>
</dbReference>
<evidence type="ECO:0000313" key="8">
    <source>
        <dbReference type="Proteomes" id="UP000821853"/>
    </source>
</evidence>
<comment type="caution">
    <text evidence="7">The sequence shown here is derived from an EMBL/GenBank/DDBJ whole genome shotgun (WGS) entry which is preliminary data.</text>
</comment>
<dbReference type="PROSITE" id="PS50010">
    <property type="entry name" value="DH_2"/>
    <property type="match status" value="1"/>
</dbReference>
<feature type="compositionally biased region" description="Basic and acidic residues" evidence="3">
    <location>
        <begin position="359"/>
        <end position="369"/>
    </location>
</feature>
<dbReference type="Gene3D" id="2.30.29.30">
    <property type="entry name" value="Pleckstrin-homology domain (PH domain)/Phosphotyrosine-binding domain (PTB)"/>
    <property type="match status" value="3"/>
</dbReference>
<dbReference type="InterPro" id="IPR011993">
    <property type="entry name" value="PH-like_dom_sf"/>
</dbReference>
<gene>
    <name evidence="7" type="ORF">HPB48_007651</name>
</gene>
<keyword evidence="2" id="KW-0677">Repeat</keyword>
<feature type="region of interest" description="Disordered" evidence="3">
    <location>
        <begin position="1322"/>
        <end position="1350"/>
    </location>
</feature>
<dbReference type="PANTHER" id="PTHR45858:SF5">
    <property type="entry name" value="MOESIN_EZRIN_RADIXIN HOMOLOG 1"/>
    <property type="match status" value="1"/>
</dbReference>
<dbReference type="EMBL" id="JABSTR010000005">
    <property type="protein sequence ID" value="KAH9369684.1"/>
    <property type="molecule type" value="Genomic_DNA"/>
</dbReference>
<dbReference type="InterPro" id="IPR014352">
    <property type="entry name" value="FERM/acyl-CoA-bd_prot_sf"/>
</dbReference>
<feature type="compositionally biased region" description="Basic and acidic residues" evidence="3">
    <location>
        <begin position="332"/>
        <end position="343"/>
    </location>
</feature>
<dbReference type="InterPro" id="IPR018980">
    <property type="entry name" value="FERM_PH-like_C"/>
</dbReference>
<dbReference type="GO" id="GO:0071944">
    <property type="term" value="C:cell periphery"/>
    <property type="evidence" value="ECO:0007669"/>
    <property type="project" value="UniProtKB-ARBA"/>
</dbReference>
<dbReference type="CDD" id="cd14473">
    <property type="entry name" value="FERM_B-lobe"/>
    <property type="match status" value="1"/>
</dbReference>
<dbReference type="VEuPathDB" id="VectorBase:HLOH_049272"/>
<feature type="compositionally biased region" description="Basic and acidic residues" evidence="3">
    <location>
        <begin position="516"/>
        <end position="527"/>
    </location>
</feature>
<dbReference type="CDD" id="cd13235">
    <property type="entry name" value="PH2_FARP1-like"/>
    <property type="match status" value="1"/>
</dbReference>
<dbReference type="SMART" id="SM00233">
    <property type="entry name" value="PH"/>
    <property type="match status" value="2"/>
</dbReference>
<dbReference type="FunFam" id="1.20.80.10:FF:000005">
    <property type="entry name" value="FERM, RhoGEF and pleckstrin domain-containing protein 1"/>
    <property type="match status" value="1"/>
</dbReference>
<dbReference type="GO" id="GO:0009887">
    <property type="term" value="P:animal organ morphogenesis"/>
    <property type="evidence" value="ECO:0007669"/>
    <property type="project" value="UniProtKB-ARBA"/>
</dbReference>
<evidence type="ECO:0000259" key="4">
    <source>
        <dbReference type="PROSITE" id="PS50003"/>
    </source>
</evidence>
<evidence type="ECO:0000256" key="3">
    <source>
        <dbReference type="SAM" id="MobiDB-lite"/>
    </source>
</evidence>
<dbReference type="SUPFAM" id="SSF48065">
    <property type="entry name" value="DBL homology domain (DH-domain)"/>
    <property type="match status" value="1"/>
</dbReference>
<feature type="domain" description="DH" evidence="5">
    <location>
        <begin position="798"/>
        <end position="943"/>
    </location>
</feature>
<feature type="domain" description="PH" evidence="4">
    <location>
        <begin position="972"/>
        <end position="1076"/>
    </location>
</feature>
<evidence type="ECO:0000259" key="6">
    <source>
        <dbReference type="PROSITE" id="PS50057"/>
    </source>
</evidence>
<dbReference type="InterPro" id="IPR000219">
    <property type="entry name" value="DH_dom"/>
</dbReference>
<dbReference type="Gene3D" id="1.20.900.10">
    <property type="entry name" value="Dbl homology (DH) domain"/>
    <property type="match status" value="1"/>
</dbReference>
<dbReference type="SUPFAM" id="SSF47031">
    <property type="entry name" value="Second domain of FERM"/>
    <property type="match status" value="1"/>
</dbReference>